<keyword evidence="3" id="KW-1185">Reference proteome</keyword>
<dbReference type="InterPro" id="IPR025580">
    <property type="entry name" value="Gp46"/>
</dbReference>
<gene>
    <name evidence="2" type="ORF">Q4T40_07920</name>
</gene>
<feature type="compositionally biased region" description="Gly residues" evidence="1">
    <location>
        <begin position="19"/>
        <end position="51"/>
    </location>
</feature>
<comment type="caution">
    <text evidence="2">The sequence shown here is derived from an EMBL/GenBank/DDBJ whole genome shotgun (WGS) entry which is preliminary data.</text>
</comment>
<feature type="region of interest" description="Disordered" evidence="1">
    <location>
        <begin position="177"/>
        <end position="205"/>
    </location>
</feature>
<organism evidence="2 3">
    <name type="scientific">Anaeroselena agilis</name>
    <dbReference type="NCBI Taxonomy" id="3063788"/>
    <lineage>
        <taxon>Bacteria</taxon>
        <taxon>Bacillati</taxon>
        <taxon>Bacillota</taxon>
        <taxon>Negativicutes</taxon>
        <taxon>Acetonemataceae</taxon>
        <taxon>Anaeroselena</taxon>
    </lineage>
</organism>
<accession>A0ABU3NZ73</accession>
<dbReference type="RefSeq" id="WP_413779685.1">
    <property type="nucleotide sequence ID" value="NZ_JAUOZS010000001.1"/>
</dbReference>
<dbReference type="Proteomes" id="UP001254848">
    <property type="component" value="Unassembled WGS sequence"/>
</dbReference>
<proteinExistence type="predicted"/>
<evidence type="ECO:0000313" key="2">
    <source>
        <dbReference type="EMBL" id="MDT8901161.1"/>
    </source>
</evidence>
<evidence type="ECO:0000313" key="3">
    <source>
        <dbReference type="Proteomes" id="UP001254848"/>
    </source>
</evidence>
<reference evidence="2 3" key="1">
    <citation type="submission" date="2023-07" db="EMBL/GenBank/DDBJ databases">
        <title>The novel representative of Negativicutes class, Anaeroselena agilis gen. nov. sp. nov.</title>
        <authorList>
            <person name="Prokofeva M.I."/>
            <person name="Elcheninov A.G."/>
            <person name="Klyukina A."/>
            <person name="Kublanov I.V."/>
            <person name="Frolov E.N."/>
            <person name="Podosokorskaya O.A."/>
        </authorList>
    </citation>
    <scope>NUCLEOTIDE SEQUENCE [LARGE SCALE GENOMIC DNA]</scope>
    <source>
        <strain evidence="2 3">4137-cl</strain>
    </source>
</reference>
<protein>
    <submittedName>
        <fullName evidence="2">DUF4355 domain-containing protein</fullName>
    </submittedName>
</protein>
<feature type="region of interest" description="Disordered" evidence="1">
    <location>
        <begin position="19"/>
        <end position="53"/>
    </location>
</feature>
<evidence type="ECO:0000256" key="1">
    <source>
        <dbReference type="SAM" id="MobiDB-lite"/>
    </source>
</evidence>
<name>A0ABU3NZ73_9FIRM</name>
<dbReference type="Pfam" id="PF14265">
    <property type="entry name" value="DUF4355"/>
    <property type="match status" value="1"/>
</dbReference>
<sequence>MLIKLYRLFNMPHFDANGGAGGGGDGGGAGGDGGNGGGNGNGGQGNAGGGKTFSQEDVDAIIAKRLARAEKDFATKMEEERKKASLSETEKLKAEKEEADKKGKAAIEAANQRLVTAEAKVQAAALGVHPDKITHVLKLADLSGADVNDKGEVNVKVVKQAIEAVLKDLPELKAGGQGGANLGGNPNFKGTARDMNSFIRRAAGR</sequence>
<feature type="region of interest" description="Disordered" evidence="1">
    <location>
        <begin position="75"/>
        <end position="104"/>
    </location>
</feature>
<dbReference type="EMBL" id="JAUOZS010000001">
    <property type="protein sequence ID" value="MDT8901161.1"/>
    <property type="molecule type" value="Genomic_DNA"/>
</dbReference>